<keyword evidence="4" id="KW-0687">Ribonucleoprotein</keyword>
<reference evidence="8" key="1">
    <citation type="journal article" date="2015" name="BMC Genomics">
        <title>Genomic and transcriptomic analysis of the endophytic fungus Pestalotiopsis fici reveals its lifestyle and high potential for synthesis of natural products.</title>
        <authorList>
            <person name="Wang X."/>
            <person name="Zhang X."/>
            <person name="Liu L."/>
            <person name="Xiang M."/>
            <person name="Wang W."/>
            <person name="Sun X."/>
            <person name="Che Y."/>
            <person name="Guo L."/>
            <person name="Liu G."/>
            <person name="Guo L."/>
            <person name="Wang C."/>
            <person name="Yin W.B."/>
            <person name="Stadler M."/>
            <person name="Zhang X."/>
            <person name="Liu X."/>
        </authorList>
    </citation>
    <scope>NUCLEOTIDE SEQUENCE [LARGE SCALE GENOMIC DNA]</scope>
    <source>
        <strain evidence="8">W106-1 / CGMCC3.15140</strain>
    </source>
</reference>
<dbReference type="PANTHER" id="PTHR13274:SF2">
    <property type="entry name" value="SMALL RIBOSOMAL SUBUNIT PROTEIN MS25"/>
    <property type="match status" value="1"/>
</dbReference>
<keyword evidence="2" id="KW-0689">Ribosomal protein</keyword>
<name>W3WYK5_PESFW</name>
<feature type="domain" description="Ribosomal protein/NADH dehydrogenase" evidence="6">
    <location>
        <begin position="94"/>
        <end position="179"/>
    </location>
</feature>
<evidence type="ECO:0000256" key="1">
    <source>
        <dbReference type="ARBA" id="ARBA00004173"/>
    </source>
</evidence>
<feature type="compositionally biased region" description="Polar residues" evidence="5">
    <location>
        <begin position="150"/>
        <end position="159"/>
    </location>
</feature>
<keyword evidence="3" id="KW-0496">Mitochondrion</keyword>
<dbReference type="Proteomes" id="UP000030651">
    <property type="component" value="Unassembled WGS sequence"/>
</dbReference>
<evidence type="ECO:0000313" key="7">
    <source>
        <dbReference type="EMBL" id="ETS78859.1"/>
    </source>
</evidence>
<dbReference type="InterPro" id="IPR040049">
    <property type="entry name" value="Ribosomal_mS25/mL61"/>
</dbReference>
<comment type="subcellular location">
    <subcellularLocation>
        <location evidence="1">Mitochondrion</location>
    </subcellularLocation>
</comment>
<dbReference type="GO" id="GO:0005739">
    <property type="term" value="C:mitochondrion"/>
    <property type="evidence" value="ECO:0007669"/>
    <property type="project" value="UniProtKB-SubCell"/>
</dbReference>
<dbReference type="HOGENOM" id="CLU_1103122_0_0_1"/>
<evidence type="ECO:0000256" key="3">
    <source>
        <dbReference type="ARBA" id="ARBA00023128"/>
    </source>
</evidence>
<dbReference type="EMBL" id="KI912114">
    <property type="protein sequence ID" value="ETS78859.1"/>
    <property type="molecule type" value="Genomic_DNA"/>
</dbReference>
<keyword evidence="8" id="KW-1185">Reference proteome</keyword>
<dbReference type="AlphaFoldDB" id="W3WYK5"/>
<protein>
    <recommendedName>
        <fullName evidence="6">Ribosomal protein/NADH dehydrogenase domain-containing protein</fullName>
    </recommendedName>
</protein>
<accession>W3WYK5</accession>
<dbReference type="GO" id="GO:1990904">
    <property type="term" value="C:ribonucleoprotein complex"/>
    <property type="evidence" value="ECO:0007669"/>
    <property type="project" value="UniProtKB-KW"/>
</dbReference>
<dbReference type="STRING" id="1229662.W3WYK5"/>
<dbReference type="RefSeq" id="XP_007835484.1">
    <property type="nucleotide sequence ID" value="XM_007837293.1"/>
</dbReference>
<dbReference type="Pfam" id="PF05047">
    <property type="entry name" value="L51_S25_CI-B8"/>
    <property type="match status" value="1"/>
</dbReference>
<evidence type="ECO:0000313" key="8">
    <source>
        <dbReference type="Proteomes" id="UP000030651"/>
    </source>
</evidence>
<dbReference type="GO" id="GO:0003735">
    <property type="term" value="F:structural constituent of ribosome"/>
    <property type="evidence" value="ECO:0007669"/>
    <property type="project" value="InterPro"/>
</dbReference>
<dbReference type="GO" id="GO:0005840">
    <property type="term" value="C:ribosome"/>
    <property type="evidence" value="ECO:0007669"/>
    <property type="project" value="UniProtKB-KW"/>
</dbReference>
<feature type="region of interest" description="Disordered" evidence="5">
    <location>
        <begin position="141"/>
        <end position="164"/>
    </location>
</feature>
<dbReference type="eggNOG" id="ENOG502SDFJ">
    <property type="taxonomic scope" value="Eukaryota"/>
</dbReference>
<gene>
    <name evidence="7" type="ORF">PFICI_08712</name>
</gene>
<evidence type="ECO:0000256" key="4">
    <source>
        <dbReference type="ARBA" id="ARBA00023274"/>
    </source>
</evidence>
<dbReference type="OrthoDB" id="1696305at2759"/>
<dbReference type="InterPro" id="IPR007741">
    <property type="entry name" value="Ribosomal_mL43/mS25/NADH_DH"/>
</dbReference>
<evidence type="ECO:0000256" key="2">
    <source>
        <dbReference type="ARBA" id="ARBA00022980"/>
    </source>
</evidence>
<dbReference type="PANTHER" id="PTHR13274">
    <property type="entry name" value="MITOCHONDRIAL RIBOSOMAL PROTEIN S25"/>
    <property type="match status" value="1"/>
</dbReference>
<evidence type="ECO:0000256" key="5">
    <source>
        <dbReference type="SAM" id="MobiDB-lite"/>
    </source>
</evidence>
<organism evidence="7 8">
    <name type="scientific">Pestalotiopsis fici (strain W106-1 / CGMCC3.15140)</name>
    <dbReference type="NCBI Taxonomy" id="1229662"/>
    <lineage>
        <taxon>Eukaryota</taxon>
        <taxon>Fungi</taxon>
        <taxon>Dikarya</taxon>
        <taxon>Ascomycota</taxon>
        <taxon>Pezizomycotina</taxon>
        <taxon>Sordariomycetes</taxon>
        <taxon>Xylariomycetidae</taxon>
        <taxon>Amphisphaeriales</taxon>
        <taxon>Sporocadaceae</taxon>
        <taxon>Pestalotiopsis</taxon>
    </lineage>
</organism>
<evidence type="ECO:0000259" key="6">
    <source>
        <dbReference type="Pfam" id="PF05047"/>
    </source>
</evidence>
<dbReference type="InParanoid" id="W3WYK5"/>
<dbReference type="KEGG" id="pfy:PFICI_08712"/>
<dbReference type="GeneID" id="19273725"/>
<sequence>MVNPGKRMNILKAVKGNCFTPLRTLLEESSPILTHATAARLTAWPRCGNSPAGDYEDTHGFCDEVERRSPWTKVRPQFALAEIWQQPANVEVDRKFWKLCLPRLKFWNPAIPMLLNRHTNQSGPAVMSIYFRQSAAAAASRHHQLPLAQQPHSSTTNETPAPAPEEDERIVTIDMKNQHSDAILAEFLHKTGATQIHPTAEERSEMVQVEELKEKSAVDRAIVKKWFDAKRAEERMAARAKEEAEAIRLANQ</sequence>
<proteinExistence type="predicted"/>